<dbReference type="PANTHER" id="PTHR42783">
    <property type="entry name" value="GLUTAMATE SYNTHASE [NADPH] SMALL CHAIN"/>
    <property type="match status" value="1"/>
</dbReference>
<dbReference type="PRINTS" id="PR00419">
    <property type="entry name" value="ADXRDTASE"/>
</dbReference>
<reference evidence="3" key="1">
    <citation type="submission" date="2009-12" db="EMBL/GenBank/DDBJ databases">
        <title>Sequence of Clostridiales genomosp. BVAB3 str. UPII9-5.</title>
        <authorList>
            <person name="Madupu R."/>
            <person name="Durkin A.S."/>
            <person name="Torralba M."/>
            <person name="Methe B."/>
            <person name="Sutton G.G."/>
            <person name="Strausberg R.L."/>
            <person name="Nelson K.E."/>
        </authorList>
    </citation>
    <scope>NUCLEOTIDE SEQUENCE [LARGE SCALE GENOMIC DNA]</scope>
    <source>
        <strain evidence="3">W1219</strain>
    </source>
</reference>
<dbReference type="InterPro" id="IPR023753">
    <property type="entry name" value="FAD/NAD-binding_dom"/>
</dbReference>
<dbReference type="AlphaFoldDB" id="D2MMJ6"/>
<dbReference type="eggNOG" id="COG0493">
    <property type="taxonomic scope" value="Bacteria"/>
</dbReference>
<evidence type="ECO:0000313" key="3">
    <source>
        <dbReference type="Proteomes" id="UP000005017"/>
    </source>
</evidence>
<dbReference type="Proteomes" id="UP000005017">
    <property type="component" value="Unassembled WGS sequence"/>
</dbReference>
<dbReference type="OrthoDB" id="9803192at2"/>
<keyword evidence="3" id="KW-1185">Reference proteome</keyword>
<dbReference type="RefSeq" id="WP_006626617.1">
    <property type="nucleotide sequence ID" value="NZ_ADFR01000002.1"/>
</dbReference>
<dbReference type="GO" id="GO:0016491">
    <property type="term" value="F:oxidoreductase activity"/>
    <property type="evidence" value="ECO:0007669"/>
    <property type="project" value="InterPro"/>
</dbReference>
<accession>D2MMJ6</accession>
<dbReference type="STRING" id="679192.HMPREF9013_0976"/>
<protein>
    <submittedName>
        <fullName evidence="2">Pyridine nucleotide-disulfide oxidoreductase</fullName>
    </submittedName>
</protein>
<dbReference type="EMBL" id="ADFR01000002">
    <property type="protein sequence ID" value="EFC06272.1"/>
    <property type="molecule type" value="Genomic_DNA"/>
</dbReference>
<name>D2MMJ6_9FIRM</name>
<dbReference type="Gene3D" id="3.50.50.60">
    <property type="entry name" value="FAD/NAD(P)-binding domain"/>
    <property type="match status" value="2"/>
</dbReference>
<proteinExistence type="predicted"/>
<sequence length="305" mass="33577">MKKVAYIGAGPSALFGAQSLLNKGDYQISIYDKNARSGGATYTGIPSWRFSLAFMDKLENELKEKGVEFYYHTEIGKDISFSKLREENDVVVVAIGAQVENLAGFEAGSGYEAGLTLLYNLNILHQEKKYQERYHQAIVWGGGNVAMDCCRSLKRILPDVKLMYRRSQEEMPASKGEVKDAIKEGVDFHYLENIAEIVRDEAGDVIGVQADTMVLGEKDGSGRASVHVQEGSKHFIPANLVVAAVGQKVDFSILDQELKILSKSEHKTSLEGVFVCGDALYGPARIGNAMKDGKACSEEVFEYLK</sequence>
<dbReference type="Pfam" id="PF07992">
    <property type="entry name" value="Pyr_redox_2"/>
    <property type="match status" value="1"/>
</dbReference>
<comment type="caution">
    <text evidence="2">The sequence shown here is derived from an EMBL/GenBank/DDBJ whole genome shotgun (WGS) entry which is preliminary data.</text>
</comment>
<dbReference type="PANTHER" id="PTHR42783:SF3">
    <property type="entry name" value="GLUTAMATE SYNTHASE [NADPH] SMALL CHAIN-RELATED"/>
    <property type="match status" value="1"/>
</dbReference>
<feature type="domain" description="FAD/NAD(P)-binding" evidence="1">
    <location>
        <begin position="3"/>
        <end position="293"/>
    </location>
</feature>
<evidence type="ECO:0000259" key="1">
    <source>
        <dbReference type="Pfam" id="PF07992"/>
    </source>
</evidence>
<dbReference type="InterPro" id="IPR036188">
    <property type="entry name" value="FAD/NAD-bd_sf"/>
</dbReference>
<organism evidence="2 3">
    <name type="scientific">Bulleidia extructa W1219</name>
    <dbReference type="NCBI Taxonomy" id="679192"/>
    <lineage>
        <taxon>Bacteria</taxon>
        <taxon>Bacillati</taxon>
        <taxon>Bacillota</taxon>
        <taxon>Erysipelotrichia</taxon>
        <taxon>Erysipelotrichales</taxon>
        <taxon>Erysipelotrichaceae</taxon>
        <taxon>Bulleidia</taxon>
    </lineage>
</organism>
<gene>
    <name evidence="2" type="ORF">HMPREF9013_0976</name>
</gene>
<evidence type="ECO:0000313" key="2">
    <source>
        <dbReference type="EMBL" id="EFC06272.1"/>
    </source>
</evidence>
<dbReference type="SUPFAM" id="SSF51971">
    <property type="entry name" value="Nucleotide-binding domain"/>
    <property type="match status" value="2"/>
</dbReference>